<comment type="subcellular location">
    <subcellularLocation>
        <location evidence="1 8">Cell outer membrane</location>
        <topology evidence="1 8">Multi-pass membrane protein</topology>
    </subcellularLocation>
</comment>
<evidence type="ECO:0000256" key="6">
    <source>
        <dbReference type="ARBA" id="ARBA00023136"/>
    </source>
</evidence>
<dbReference type="GO" id="GO:0009279">
    <property type="term" value="C:cell outer membrane"/>
    <property type="evidence" value="ECO:0007669"/>
    <property type="project" value="UniProtKB-SubCell"/>
</dbReference>
<feature type="domain" description="TonB-dependent receptor plug" evidence="12">
    <location>
        <begin position="119"/>
        <end position="224"/>
    </location>
</feature>
<feature type="domain" description="TonB-dependent receptor-like beta-barrel" evidence="11">
    <location>
        <begin position="396"/>
        <end position="946"/>
    </location>
</feature>
<dbReference type="PROSITE" id="PS52016">
    <property type="entry name" value="TONB_DEPENDENT_REC_3"/>
    <property type="match status" value="1"/>
</dbReference>
<evidence type="ECO:0000256" key="7">
    <source>
        <dbReference type="ARBA" id="ARBA00023237"/>
    </source>
</evidence>
<evidence type="ECO:0000256" key="3">
    <source>
        <dbReference type="ARBA" id="ARBA00022452"/>
    </source>
</evidence>
<evidence type="ECO:0000256" key="10">
    <source>
        <dbReference type="SAM" id="SignalP"/>
    </source>
</evidence>
<evidence type="ECO:0000256" key="1">
    <source>
        <dbReference type="ARBA" id="ARBA00004571"/>
    </source>
</evidence>
<dbReference type="Proteomes" id="UP001310022">
    <property type="component" value="Unassembled WGS sequence"/>
</dbReference>
<evidence type="ECO:0000313" key="14">
    <source>
        <dbReference type="Proteomes" id="UP001310022"/>
    </source>
</evidence>
<protein>
    <submittedName>
        <fullName evidence="13">SusC/RagA family TonB-linked outer membrane protein</fullName>
    </submittedName>
</protein>
<dbReference type="Gene3D" id="2.170.130.10">
    <property type="entry name" value="TonB-dependent receptor, plug domain"/>
    <property type="match status" value="1"/>
</dbReference>
<keyword evidence="5 9" id="KW-0798">TonB box</keyword>
<dbReference type="Pfam" id="PF00593">
    <property type="entry name" value="TonB_dep_Rec_b-barrel"/>
    <property type="match status" value="1"/>
</dbReference>
<evidence type="ECO:0000256" key="8">
    <source>
        <dbReference type="PROSITE-ProRule" id="PRU01360"/>
    </source>
</evidence>
<dbReference type="Pfam" id="PF13715">
    <property type="entry name" value="CarbopepD_reg_2"/>
    <property type="match status" value="1"/>
</dbReference>
<dbReference type="SUPFAM" id="SSF56935">
    <property type="entry name" value="Porins"/>
    <property type="match status" value="1"/>
</dbReference>
<dbReference type="Gene3D" id="2.40.170.20">
    <property type="entry name" value="TonB-dependent receptor, beta-barrel domain"/>
    <property type="match status" value="1"/>
</dbReference>
<evidence type="ECO:0000313" key="13">
    <source>
        <dbReference type="EMBL" id="GJM63300.1"/>
    </source>
</evidence>
<dbReference type="FunFam" id="2.170.130.10:FF:000008">
    <property type="entry name" value="SusC/RagA family TonB-linked outer membrane protein"/>
    <property type="match status" value="1"/>
</dbReference>
<name>A0AAN4W2I0_9BACT</name>
<dbReference type="SUPFAM" id="SSF49464">
    <property type="entry name" value="Carboxypeptidase regulatory domain-like"/>
    <property type="match status" value="1"/>
</dbReference>
<dbReference type="InterPro" id="IPR036942">
    <property type="entry name" value="Beta-barrel_TonB_sf"/>
</dbReference>
<keyword evidence="3 8" id="KW-1134">Transmembrane beta strand</keyword>
<dbReference type="InterPro" id="IPR012910">
    <property type="entry name" value="Plug_dom"/>
</dbReference>
<keyword evidence="7 8" id="KW-0998">Cell outer membrane</keyword>
<evidence type="ECO:0000256" key="5">
    <source>
        <dbReference type="ARBA" id="ARBA00023077"/>
    </source>
</evidence>
<keyword evidence="4 8" id="KW-0812">Transmembrane</keyword>
<gene>
    <name evidence="13" type="ORF">PEDI_38520</name>
</gene>
<organism evidence="13 14">
    <name type="scientific">Persicobacter diffluens</name>
    <dbReference type="NCBI Taxonomy" id="981"/>
    <lineage>
        <taxon>Bacteria</taxon>
        <taxon>Pseudomonadati</taxon>
        <taxon>Bacteroidota</taxon>
        <taxon>Cytophagia</taxon>
        <taxon>Cytophagales</taxon>
        <taxon>Persicobacteraceae</taxon>
        <taxon>Persicobacter</taxon>
    </lineage>
</organism>
<dbReference type="NCBIfam" id="TIGR04056">
    <property type="entry name" value="OMP_RagA_SusC"/>
    <property type="match status" value="1"/>
</dbReference>
<dbReference type="Gene3D" id="2.60.40.1120">
    <property type="entry name" value="Carboxypeptidase-like, regulatory domain"/>
    <property type="match status" value="1"/>
</dbReference>
<dbReference type="InterPro" id="IPR000531">
    <property type="entry name" value="Beta-barrel_TonB"/>
</dbReference>
<reference evidence="13 14" key="1">
    <citation type="submission" date="2021-12" db="EMBL/GenBank/DDBJ databases">
        <title>Genome sequencing of bacteria with rrn-lacking chromosome and rrn-plasmid.</title>
        <authorList>
            <person name="Anda M."/>
            <person name="Iwasaki W."/>
        </authorList>
    </citation>
    <scope>NUCLEOTIDE SEQUENCE [LARGE SCALE GENOMIC DNA]</scope>
    <source>
        <strain evidence="13 14">NBRC 15940</strain>
    </source>
</reference>
<dbReference type="InterPro" id="IPR039426">
    <property type="entry name" value="TonB-dep_rcpt-like"/>
</dbReference>
<keyword evidence="10" id="KW-0732">Signal</keyword>
<comment type="similarity">
    <text evidence="8 9">Belongs to the TonB-dependent receptor family.</text>
</comment>
<dbReference type="InterPro" id="IPR023997">
    <property type="entry name" value="TonB-dep_OMP_SusC/RagA_CS"/>
</dbReference>
<dbReference type="NCBIfam" id="TIGR04057">
    <property type="entry name" value="SusC_RagA_signa"/>
    <property type="match status" value="1"/>
</dbReference>
<accession>A0AAN4W2I0</accession>
<dbReference type="AlphaFoldDB" id="A0AAN4W2I0"/>
<evidence type="ECO:0000256" key="2">
    <source>
        <dbReference type="ARBA" id="ARBA00022448"/>
    </source>
</evidence>
<evidence type="ECO:0000256" key="9">
    <source>
        <dbReference type="RuleBase" id="RU003357"/>
    </source>
</evidence>
<evidence type="ECO:0000259" key="12">
    <source>
        <dbReference type="Pfam" id="PF07715"/>
    </source>
</evidence>
<dbReference type="EMBL" id="BQKE01000002">
    <property type="protein sequence ID" value="GJM63300.1"/>
    <property type="molecule type" value="Genomic_DNA"/>
</dbReference>
<feature type="chain" id="PRO_5042903484" evidence="10">
    <location>
        <begin position="26"/>
        <end position="988"/>
    </location>
</feature>
<feature type="signal peptide" evidence="10">
    <location>
        <begin position="1"/>
        <end position="25"/>
    </location>
</feature>
<comment type="caution">
    <text evidence="13">The sequence shown here is derived from an EMBL/GenBank/DDBJ whole genome shotgun (WGS) entry which is preliminary data.</text>
</comment>
<dbReference type="Pfam" id="PF07715">
    <property type="entry name" value="Plug"/>
    <property type="match status" value="1"/>
</dbReference>
<sequence>MRKFRRLLQVGMALAFLLVSQISLAQSMLVQGTVTGDLDGEPIIGANIVISGTTQGTITDYEGNYQIEVPNGETYLEISYIGFKNQKVLANASQIDIILEEDVQNLEELVVIGYGVVKKSDLTGAVSSMKAEEITQMPVQNAGEALQGRVTGVQVTTANGSPGAAPVIRVRGVASTGDSNPLYVVDGMIVNDINWLSPSDIESMEVLKDASATAIYGARGANGVVMISTKKGEKGKATITYDGYVGVQSAYERPKMANGDQYYQFATDLMANDGQDYDWIHDAKGTNFNWLDQMLTPALMQSHTVSAMGGNDKATYNLSLNAFNQDGVMEGSEFNRLTLRFNNTFKITDRITFGNNVSLSTFRRDEAHPDAISQAYKSSPLEAAYLEDGSFVPHYVGGNPSASAHYFNKFRESRRIVGNFYLNFELPKNFNFKTSLGIDYNTLNITDYTPEYRVSDIQNEQRSLLWIAREQHFMGLWENILTWNKDFGKHSLNAMGGMTAQLNQFNRLNGQRYDVPWDENLWYLNMGSTEGQSVQHTGSESAVLSGLARVNYTYDSKYLLTVSMRADASSRFGINNRVGYFPSAALGWNISREPFLQSQDWLSELKLRASVGRTGNDRIGDYEHLATMVYGGDYIFNNQIHSGIFKDVLENPDLKWETSTQYDFGVNAGFLDDRLQVEMDYYLRYTNDLLLATPILSQNGFASVITNIGEISNQGFEFSADWKETVNDFSYSFGVNATTIKNEVRRLGSDDPILGGGVYGGNQATRTEVGLPIGAFYGYKTDGVYSTQEELDNNPSFPNAQVGDVKYLDTNGDGEITEDDKTYLGSPLPSLIYGFHLGFDYKGWDFGMVFQGTYGNKIYNGKEQARNDAFFNIEERMMDYWTEDNPNAAYPRPTAQGRNLEVSDRFIEDGSYLRLSSVTLGYTFDQEWTRRFKVDRWRVYASGNNLVTFSQYSGFTPDITAANPLNAGIDMGVYPIPATFTVGTNITF</sequence>
<keyword evidence="14" id="KW-1185">Reference proteome</keyword>
<dbReference type="InterPro" id="IPR023996">
    <property type="entry name" value="TonB-dep_OMP_SusC/RagA"/>
</dbReference>
<keyword evidence="6 8" id="KW-0472">Membrane</keyword>
<keyword evidence="2 8" id="KW-0813">Transport</keyword>
<evidence type="ECO:0000256" key="4">
    <source>
        <dbReference type="ARBA" id="ARBA00022692"/>
    </source>
</evidence>
<dbReference type="InterPro" id="IPR037066">
    <property type="entry name" value="Plug_dom_sf"/>
</dbReference>
<dbReference type="RefSeq" id="WP_338238482.1">
    <property type="nucleotide sequence ID" value="NZ_BQKE01000002.1"/>
</dbReference>
<evidence type="ECO:0000259" key="11">
    <source>
        <dbReference type="Pfam" id="PF00593"/>
    </source>
</evidence>
<proteinExistence type="inferred from homology"/>
<dbReference type="InterPro" id="IPR008969">
    <property type="entry name" value="CarboxyPept-like_regulatory"/>
</dbReference>